<dbReference type="Gene3D" id="1.20.1270.370">
    <property type="match status" value="1"/>
</dbReference>
<dbReference type="PANTHER" id="PTHR30548">
    <property type="entry name" value="2-HYDROXYGLUTARYL-COA DEHYDRATASE, D-COMPONENT-RELATED"/>
    <property type="match status" value="1"/>
</dbReference>
<accession>D1AIG8</accession>
<organism evidence="2 3">
    <name type="scientific">Sebaldella termitidis (strain ATCC 33386 / NCTC 11300)</name>
    <dbReference type="NCBI Taxonomy" id="526218"/>
    <lineage>
        <taxon>Bacteria</taxon>
        <taxon>Fusobacteriati</taxon>
        <taxon>Fusobacteriota</taxon>
        <taxon>Fusobacteriia</taxon>
        <taxon>Fusobacteriales</taxon>
        <taxon>Leptotrichiaceae</taxon>
        <taxon>Sebaldella</taxon>
    </lineage>
</organism>
<comment type="similarity">
    <text evidence="1">Belongs to the FldB/FldC dehydratase alpha/beta subunit family.</text>
</comment>
<dbReference type="PANTHER" id="PTHR30548:SF6">
    <property type="entry name" value="DEHYDRATASE SUBUNIT YJIM-RELATED"/>
    <property type="match status" value="1"/>
</dbReference>
<sequence>MEENKLPEIFETFGDARKNGFVTVKELKDKGKKVVGTFCTYTPKELIYAAGAYPVGLCATSEETIPEAEKKLPKNLCPLIKASYGFAATDKCPYMYFSDLVVGETTCDGKKKMYELLGEIKDVHVLQLPQNQDERSLKLWTEEIHHFKKVLEEKFDVTITEQDLKDAVKLCNDEREVMQRFYELGKLTPPPLSGLEMHTIMHGTTFTFDKNEQIKNINEVIEKLIQKHQEGKSEVSESAKRILITGCPSGGIVEKIIKPLEESGAVVVCFENCIGIKSFDRMVNTEKDPVEAIAERYLKIPCSVMTPNKGREELLVKLIEEYKVDGVIDVILQACHTYNVETEKIREVVQGADTPYMSLETDYSLSDFGQIKTRLEAFVEML</sequence>
<dbReference type="EMBL" id="CP001739">
    <property type="protein sequence ID" value="ACZ08552.1"/>
    <property type="molecule type" value="Genomic_DNA"/>
</dbReference>
<dbReference type="Gene3D" id="3.40.50.11900">
    <property type="match status" value="1"/>
</dbReference>
<dbReference type="InterPro" id="IPR047678">
    <property type="entry name" value="YjiM-like"/>
</dbReference>
<dbReference type="Proteomes" id="UP000000845">
    <property type="component" value="Chromosome"/>
</dbReference>
<reference evidence="2 3" key="2">
    <citation type="journal article" date="2010" name="Stand. Genomic Sci.">
        <title>Complete genome sequence of Sebaldella termitidis type strain (NCTC 11300).</title>
        <authorList>
            <person name="Harmon-Smith M."/>
            <person name="Celia L."/>
            <person name="Chertkov O."/>
            <person name="Lapidus A."/>
            <person name="Copeland A."/>
            <person name="Glavina Del Rio T."/>
            <person name="Nolan M."/>
            <person name="Lucas S."/>
            <person name="Tice H."/>
            <person name="Cheng J.F."/>
            <person name="Han C."/>
            <person name="Detter J.C."/>
            <person name="Bruce D."/>
            <person name="Goodwin L."/>
            <person name="Pitluck S."/>
            <person name="Pati A."/>
            <person name="Liolios K."/>
            <person name="Ivanova N."/>
            <person name="Mavromatis K."/>
            <person name="Mikhailova N."/>
            <person name="Chen A."/>
            <person name="Palaniappan K."/>
            <person name="Land M."/>
            <person name="Hauser L."/>
            <person name="Chang Y.J."/>
            <person name="Jeffries C.D."/>
            <person name="Brettin T."/>
            <person name="Goker M."/>
            <person name="Beck B."/>
            <person name="Bristow J."/>
            <person name="Eisen J.A."/>
            <person name="Markowitz V."/>
            <person name="Hugenholtz P."/>
            <person name="Kyrpides N.C."/>
            <person name="Klenk H.P."/>
            <person name="Chen F."/>
        </authorList>
    </citation>
    <scope>NUCLEOTIDE SEQUENCE [LARGE SCALE GENOMIC DNA]</scope>
    <source>
        <strain evidence="3">ATCC 33386 / NCTC 11300</strain>
    </source>
</reference>
<dbReference type="STRING" id="526218.Sterm_1694"/>
<proteinExistence type="inferred from homology"/>
<evidence type="ECO:0000313" key="2">
    <source>
        <dbReference type="EMBL" id="ACZ08552.1"/>
    </source>
</evidence>
<dbReference type="Pfam" id="PF06050">
    <property type="entry name" value="HGD-D"/>
    <property type="match status" value="1"/>
</dbReference>
<evidence type="ECO:0000313" key="3">
    <source>
        <dbReference type="Proteomes" id="UP000000845"/>
    </source>
</evidence>
<dbReference type="HOGENOM" id="CLU_053697_1_1_0"/>
<gene>
    <name evidence="2" type="ordered locus">Sterm_1694</name>
</gene>
<dbReference type="AlphaFoldDB" id="D1AIG8"/>
<reference evidence="3" key="1">
    <citation type="submission" date="2009-09" db="EMBL/GenBank/DDBJ databases">
        <title>The complete chromosome of Sebaldella termitidis ATCC 33386.</title>
        <authorList>
            <consortium name="US DOE Joint Genome Institute (JGI-PGF)"/>
            <person name="Lucas S."/>
            <person name="Copeland A."/>
            <person name="Lapidus A."/>
            <person name="Glavina del Rio T."/>
            <person name="Dalin E."/>
            <person name="Tice H."/>
            <person name="Bruce D."/>
            <person name="Goodwin L."/>
            <person name="Pitluck S."/>
            <person name="Kyrpides N."/>
            <person name="Mavromatis K."/>
            <person name="Ivanova N."/>
            <person name="Mikhailova N."/>
            <person name="Sims D."/>
            <person name="Meincke L."/>
            <person name="Brettin T."/>
            <person name="Detter J.C."/>
            <person name="Han C."/>
            <person name="Larimer F."/>
            <person name="Land M."/>
            <person name="Hauser L."/>
            <person name="Markowitz V."/>
            <person name="Cheng J.F."/>
            <person name="Hugenholtz P."/>
            <person name="Woyke T."/>
            <person name="Wu D."/>
            <person name="Eisen J.A."/>
        </authorList>
    </citation>
    <scope>NUCLEOTIDE SEQUENCE [LARGE SCALE GENOMIC DNA]</scope>
    <source>
        <strain evidence="3">ATCC 33386 / NCTC 11300</strain>
    </source>
</reference>
<dbReference type="NCBIfam" id="NF040772">
    <property type="entry name" value="double_cubane"/>
    <property type="match status" value="1"/>
</dbReference>
<protein>
    <submittedName>
        <fullName evidence="2">2-hydroxyglutaryl-CoA dehydratase D-component</fullName>
    </submittedName>
</protein>
<dbReference type="eggNOG" id="COG1775">
    <property type="taxonomic scope" value="Bacteria"/>
</dbReference>
<evidence type="ECO:0000256" key="1">
    <source>
        <dbReference type="ARBA" id="ARBA00005806"/>
    </source>
</evidence>
<dbReference type="RefSeq" id="WP_012861148.1">
    <property type="nucleotide sequence ID" value="NC_013517.1"/>
</dbReference>
<dbReference type="KEGG" id="str:Sterm_1694"/>
<dbReference type="Gene3D" id="3.40.50.11890">
    <property type="match status" value="1"/>
</dbReference>
<keyword evidence="3" id="KW-1185">Reference proteome</keyword>
<dbReference type="InterPro" id="IPR010327">
    <property type="entry name" value="FldB/FldC_alpha/beta"/>
</dbReference>
<name>D1AIG8_SEBTE</name>